<dbReference type="InterPro" id="IPR007280">
    <property type="entry name" value="Peptidase_C_arc/bac"/>
</dbReference>
<dbReference type="InterPro" id="IPR018511">
    <property type="entry name" value="Hemolysin-typ_Ca-bd_CS"/>
</dbReference>
<dbReference type="GO" id="GO:0005509">
    <property type="term" value="F:calcium ion binding"/>
    <property type="evidence" value="ECO:0007669"/>
    <property type="project" value="InterPro"/>
</dbReference>
<organism evidence="2 3">
    <name type="scientific">Rhodovulum sulfidophilum</name>
    <name type="common">Rhodobacter sulfidophilus</name>
    <dbReference type="NCBI Taxonomy" id="35806"/>
    <lineage>
        <taxon>Bacteria</taxon>
        <taxon>Pseudomonadati</taxon>
        <taxon>Pseudomonadota</taxon>
        <taxon>Alphaproteobacteria</taxon>
        <taxon>Rhodobacterales</taxon>
        <taxon>Paracoccaceae</taxon>
        <taxon>Rhodovulum</taxon>
    </lineage>
</organism>
<dbReference type="Pfam" id="PF04151">
    <property type="entry name" value="PPC"/>
    <property type="match status" value="1"/>
</dbReference>
<evidence type="ECO:0000313" key="3">
    <source>
        <dbReference type="Proteomes" id="UP000249185"/>
    </source>
</evidence>
<evidence type="ECO:0000313" key="2">
    <source>
        <dbReference type="EMBL" id="PZQ47772.1"/>
    </source>
</evidence>
<dbReference type="InterPro" id="IPR001343">
    <property type="entry name" value="Hemolysn_Ca-bd"/>
</dbReference>
<dbReference type="AlphaFoldDB" id="A0A2W5N2U0"/>
<sequence>MVTYNSTISAVGEVDNYYVYLTSGRTYYFELEGSATGQGTLADPVMSLRPYPYTTVVATDDDGGVGLNSRIAYTATSTGWFGLDMRGFGSNTGSYRLNFSEDDYRNTPEGVGAAGNLGSGGAGTGTINYAGDRDVFAVNLTAGQTYHFEIQGSPTGNGTVADTYARLMTSSPGVGTIVAQDDDGGVGLNSRIVYTPTASGTYYLQAGEFGDNGTGTYRVFAHADEYRDTVEGTGAAGLIDTGATRAASLQVAGDHDIWSTTLISGLTYTIGERGSPSGGGTLPDAYLRVLSAANTQLAADDDSGVGLDSQVTYTATSTGTHYLEAGSFGDAYAGSYTLNISAGVATAANNVITGTAAVDAVNGAGGNDQIRGLGGNDWLLGGAGNDTLRGGAQNDLLTGNSGADILIGGANADRFNFDTVGDSTPGARDILRAGDGGAAFDAPGAGAGDRIDVLDIDANVLAGGNQSFTFGGTTAGHLWLTESGTNTIVNANIDGDAAIEFQLVIEDGGVRASAYSAADFIL</sequence>
<comment type="caution">
    <text evidence="2">The sequence shown here is derived from an EMBL/GenBank/DDBJ whole genome shotgun (WGS) entry which is preliminary data.</text>
</comment>
<accession>A0A2W5N2U0</accession>
<name>A0A2W5N2U0_RHOSU</name>
<dbReference type="SUPFAM" id="SSF51120">
    <property type="entry name" value="beta-Roll"/>
    <property type="match status" value="1"/>
</dbReference>
<proteinExistence type="predicted"/>
<dbReference type="InterPro" id="IPR011049">
    <property type="entry name" value="Serralysin-like_metalloprot_C"/>
</dbReference>
<reference evidence="2 3" key="1">
    <citation type="submission" date="2017-08" db="EMBL/GenBank/DDBJ databases">
        <title>Infants hospitalized years apart are colonized by the same room-sourced microbial strains.</title>
        <authorList>
            <person name="Brooks B."/>
            <person name="Olm M.R."/>
            <person name="Firek B.A."/>
            <person name="Baker R."/>
            <person name="Thomas B.C."/>
            <person name="Morowitz M.J."/>
            <person name="Banfield J.F."/>
        </authorList>
    </citation>
    <scope>NUCLEOTIDE SEQUENCE [LARGE SCALE GENOMIC DNA]</scope>
    <source>
        <strain evidence="2">S2_005_002_R2_34</strain>
    </source>
</reference>
<dbReference type="PROSITE" id="PS00330">
    <property type="entry name" value="HEMOLYSIN_CALCIUM"/>
    <property type="match status" value="2"/>
</dbReference>
<feature type="domain" description="Peptidase C-terminal archaeal/bacterial" evidence="1">
    <location>
        <begin position="132"/>
        <end position="205"/>
    </location>
</feature>
<dbReference type="SUPFAM" id="SSF89260">
    <property type="entry name" value="Collagen-binding domain"/>
    <property type="match status" value="1"/>
</dbReference>
<dbReference type="Proteomes" id="UP000249185">
    <property type="component" value="Unassembled WGS sequence"/>
</dbReference>
<protein>
    <recommendedName>
        <fullName evidence="1">Peptidase C-terminal archaeal/bacterial domain-containing protein</fullName>
    </recommendedName>
</protein>
<dbReference type="Pfam" id="PF00353">
    <property type="entry name" value="HemolysinCabind"/>
    <property type="match status" value="2"/>
</dbReference>
<gene>
    <name evidence="2" type="ORF">DI556_16285</name>
</gene>
<dbReference type="PRINTS" id="PR00313">
    <property type="entry name" value="CABNDNGRPT"/>
</dbReference>
<dbReference type="Gene3D" id="2.150.10.10">
    <property type="entry name" value="Serralysin-like metalloprotease, C-terminal"/>
    <property type="match status" value="1"/>
</dbReference>
<evidence type="ECO:0000259" key="1">
    <source>
        <dbReference type="Pfam" id="PF04151"/>
    </source>
</evidence>
<dbReference type="Gene3D" id="2.60.120.380">
    <property type="match status" value="3"/>
</dbReference>
<dbReference type="EMBL" id="QFPW01000015">
    <property type="protein sequence ID" value="PZQ47772.1"/>
    <property type="molecule type" value="Genomic_DNA"/>
</dbReference>